<evidence type="ECO:0000313" key="2">
    <source>
        <dbReference type="EMBL" id="ADG96973.1"/>
    </source>
</evidence>
<feature type="chain" id="PRO_5039184676" description="Lipoprotein" evidence="1">
    <location>
        <begin position="23"/>
        <end position="135"/>
    </location>
</feature>
<sequence>MPSRARAFFLAAACLVASGCAPQPPTSEPDIVYAVTAAGSSEVWVRYLKDIEPGGGAGKRRGVEAQENARTPFTRTARLGQGWTHAWIEATTEPVDRTVKLHCALQHNGTTVTEGNGLGFVSCGSPADGNAAPPA</sequence>
<dbReference type="Proteomes" id="UP000002247">
    <property type="component" value="Chromosome"/>
</dbReference>
<name>D6ZBZ6_SEGRD</name>
<dbReference type="KEGG" id="srt:Srot_0486"/>
<accession>D6ZBZ6</accession>
<feature type="signal peptide" evidence="1">
    <location>
        <begin position="1"/>
        <end position="22"/>
    </location>
</feature>
<reference evidence="2 3" key="1">
    <citation type="journal article" date="2010" name="Stand. Genomic Sci.">
        <title>Complete genome sequence of Segniliparus rotundus type strain (CDC 1076).</title>
        <authorList>
            <person name="Sikorski J."/>
            <person name="Lapidus A."/>
            <person name="Copeland A."/>
            <person name="Misra M."/>
            <person name="Glavina Del Rio T."/>
            <person name="Nolan M."/>
            <person name="Lucas S."/>
            <person name="Chen F."/>
            <person name="Tice H."/>
            <person name="Cheng J.F."/>
            <person name="Jando M."/>
            <person name="Schneider S."/>
            <person name="Bruce D."/>
            <person name="Goodwin L."/>
            <person name="Pitluck S."/>
            <person name="Liolios K."/>
            <person name="Mikhailova N."/>
            <person name="Pati A."/>
            <person name="Ivanova N."/>
            <person name="Mavromatis K."/>
            <person name="Chen A."/>
            <person name="Palaniappan K."/>
            <person name="Chertkov O."/>
            <person name="Land M."/>
            <person name="Hauser L."/>
            <person name="Chang Y.J."/>
            <person name="Jeffries C.D."/>
            <person name="Brettin T."/>
            <person name="Detter J.C."/>
            <person name="Han C."/>
            <person name="Rohde M."/>
            <person name="Goker M."/>
            <person name="Bristow J."/>
            <person name="Eisen J.A."/>
            <person name="Markowitz V."/>
            <person name="Hugenholtz P."/>
            <person name="Kyrpides N.C."/>
            <person name="Klenk H.P."/>
        </authorList>
    </citation>
    <scope>NUCLEOTIDE SEQUENCE [LARGE SCALE GENOMIC DNA]</scope>
    <source>
        <strain evidence="3">ATCC BAA-972 / CDC 1076 / CIP 108378 / DSM 44985 / JCM 13578</strain>
    </source>
</reference>
<dbReference type="HOGENOM" id="CLU_1884336_0_0_11"/>
<evidence type="ECO:0000313" key="3">
    <source>
        <dbReference type="Proteomes" id="UP000002247"/>
    </source>
</evidence>
<evidence type="ECO:0000256" key="1">
    <source>
        <dbReference type="SAM" id="SignalP"/>
    </source>
</evidence>
<keyword evidence="3" id="KW-1185">Reference proteome</keyword>
<evidence type="ECO:0008006" key="4">
    <source>
        <dbReference type="Google" id="ProtNLM"/>
    </source>
</evidence>
<dbReference type="PROSITE" id="PS51257">
    <property type="entry name" value="PROKAR_LIPOPROTEIN"/>
    <property type="match status" value="1"/>
</dbReference>
<dbReference type="OrthoDB" id="9858250at2"/>
<dbReference type="RefSeq" id="WP_013137429.1">
    <property type="nucleotide sequence ID" value="NC_014168.1"/>
</dbReference>
<protein>
    <recommendedName>
        <fullName evidence="4">Lipoprotein</fullName>
    </recommendedName>
</protein>
<organism evidence="2 3">
    <name type="scientific">Segniliparus rotundus (strain ATCC BAA-972 / CDC 1076 / CIP 108378 / DSM 44985 / JCM 13578)</name>
    <dbReference type="NCBI Taxonomy" id="640132"/>
    <lineage>
        <taxon>Bacteria</taxon>
        <taxon>Bacillati</taxon>
        <taxon>Actinomycetota</taxon>
        <taxon>Actinomycetes</taxon>
        <taxon>Mycobacteriales</taxon>
        <taxon>Segniliparaceae</taxon>
        <taxon>Segniliparus</taxon>
    </lineage>
</organism>
<dbReference type="EMBL" id="CP001958">
    <property type="protein sequence ID" value="ADG96973.1"/>
    <property type="molecule type" value="Genomic_DNA"/>
</dbReference>
<dbReference type="AlphaFoldDB" id="D6ZBZ6"/>
<dbReference type="STRING" id="640132.Srot_0486"/>
<keyword evidence="1" id="KW-0732">Signal</keyword>
<proteinExistence type="predicted"/>
<gene>
    <name evidence="2" type="ordered locus">Srot_0486</name>
</gene>